<feature type="coiled-coil region" evidence="1">
    <location>
        <begin position="408"/>
        <end position="466"/>
    </location>
</feature>
<keyword evidence="1" id="KW-0175">Coiled coil</keyword>
<gene>
    <name evidence="3" type="ORF">JDV75_06155</name>
</gene>
<evidence type="ECO:0000256" key="2">
    <source>
        <dbReference type="SAM" id="MobiDB-lite"/>
    </source>
</evidence>
<feature type="region of interest" description="Disordered" evidence="2">
    <location>
        <begin position="347"/>
        <end position="375"/>
    </location>
</feature>
<comment type="caution">
    <text evidence="3">The sequence shown here is derived from an EMBL/GenBank/DDBJ whole genome shotgun (WGS) entry which is preliminary data.</text>
</comment>
<dbReference type="RefSeq" id="WP_198738334.1">
    <property type="nucleotide sequence ID" value="NZ_JAEIOS010000011.1"/>
</dbReference>
<feature type="compositionally biased region" description="Basic and acidic residues" evidence="2">
    <location>
        <begin position="319"/>
        <end position="337"/>
    </location>
</feature>
<dbReference type="AlphaFoldDB" id="A0A934M787"/>
<feature type="region of interest" description="Disordered" evidence="2">
    <location>
        <begin position="319"/>
        <end position="338"/>
    </location>
</feature>
<reference evidence="3" key="1">
    <citation type="submission" date="2020-12" db="EMBL/GenBank/DDBJ databases">
        <title>Genome public.</title>
        <authorList>
            <person name="Sun Q."/>
        </authorList>
    </citation>
    <scope>NUCLEOTIDE SEQUENCE</scope>
    <source>
        <strain evidence="3">CCM 8863</strain>
    </source>
</reference>
<name>A0A934M787_9CORY</name>
<evidence type="ECO:0000256" key="1">
    <source>
        <dbReference type="SAM" id="Coils"/>
    </source>
</evidence>
<sequence>MALKHRTFGEIPECLDPLKGVERAYRKWVGRREEYDLSKIGGRASVDVGNGRKVSLFRTEVDSRNCILIEDVVNFYRTRIFAVEGSPSQPGRALVEVHAPSHKVEYYPTLVSKFLADELVLMGSVGQSMYAGDPVIRKAHQVNDLLENVLNNPRRRESVIVAAMNPDHANHPRIQKMLRKRKEKVAEYCGKLHGVTSVYLLDAEASVTFNNLASPKYPVDHYGLRIFQPGFDSEAGDDARRHRRYRLEHLAEPEIRRVQDSLYFECIRAVTGGTVDREFLDLLKTVEGKRRGTTTAGIGRTTATTVPLRTTCRSPLDVPRRIKEQSHGDGKGGDHLPRIIGARETGVAPSVVPSSCPEESKQSGAQPSSRKSGEAERIVDLMVEFSANLGIEDPGKDIEESVLQLLALAEGGSKVQGLTARIEELEREKAETYDFFDEVTGECDYYRELYEEISEQNNQLEEQLQERWEITGALHAKLQSGPFSSSLSERPAVKTPASMSKIIQYLQDGETFRHVRFTGDSGKATILDERKSARNIVRACWNFIKMLESYGRQYNSPGSVRSLYHYVNDTQRSVPPDRFAADETKAVKNNPKFSGPRMLPVPANVDPSGFVFMAAHGRLANDSGKAPRMHFFDNLQNDGKVYIGYIGEHLPSPMTN</sequence>
<evidence type="ECO:0000313" key="4">
    <source>
        <dbReference type="Proteomes" id="UP000645966"/>
    </source>
</evidence>
<feature type="compositionally biased region" description="Low complexity" evidence="2">
    <location>
        <begin position="347"/>
        <end position="357"/>
    </location>
</feature>
<dbReference type="EMBL" id="JAEIOS010000011">
    <property type="protein sequence ID" value="MBI8989344.1"/>
    <property type="molecule type" value="Genomic_DNA"/>
</dbReference>
<evidence type="ECO:0000313" key="3">
    <source>
        <dbReference type="EMBL" id="MBI8989344.1"/>
    </source>
</evidence>
<accession>A0A934M787</accession>
<protein>
    <submittedName>
        <fullName evidence="3">Uncharacterized protein</fullName>
    </submittedName>
</protein>
<proteinExistence type="predicted"/>
<organism evidence="3 4">
    <name type="scientific">Corynebacterium meridianum</name>
    <dbReference type="NCBI Taxonomy" id="2765363"/>
    <lineage>
        <taxon>Bacteria</taxon>
        <taxon>Bacillati</taxon>
        <taxon>Actinomycetota</taxon>
        <taxon>Actinomycetes</taxon>
        <taxon>Mycobacteriales</taxon>
        <taxon>Corynebacteriaceae</taxon>
        <taxon>Corynebacterium</taxon>
    </lineage>
</organism>
<keyword evidence="4" id="KW-1185">Reference proteome</keyword>
<dbReference type="Proteomes" id="UP000645966">
    <property type="component" value="Unassembled WGS sequence"/>
</dbReference>